<evidence type="ECO:0000313" key="4">
    <source>
        <dbReference type="Proteomes" id="UP001604336"/>
    </source>
</evidence>
<sequence length="455" mass="50903">MPPKRKATAHEKGKGHVSRSSSRTRHVVEPPNDGDIPRFRTDEIEECYTKTWASKVCHKERQVAREDFSHHLLEHVIQHCGWHKVADAPHPAYPTLVREFFANFNPDIDVPESSHIYKTWVRGQWIRFSPTMIDRYYGLTSTKVVLLPAPHELDLALVARFLYGRDDAWPLAIPRFMHDQFTRELRVLHIFVSSNINPTRQRTRFTEHRAILLHHLARLRKIDLGAHIFEFVRELATAVDSQRTIHFSCLISGLCLTQGVSLFPTEETDPPAVLLNALSVDNSETKIAARGGRVHVAPTMHAGEDYPDDDAPAPPPAPAPTASLDLSVQMAQLMAAQTEMGRAIGTIQGTVLHIQQTQDVVLGNLRVVTGQVNNLQRVDAITRSNLRTSDYQYHQLHDQMSRMGSRMETLDENVVRISGTLSGLSQTHASFPTSTSAGPPPHPDPSASHLPPGST</sequence>
<dbReference type="AlphaFoldDB" id="A0ABD1QI66"/>
<protein>
    <recommendedName>
        <fullName evidence="2">Putative plant transposon protein domain-containing protein</fullName>
    </recommendedName>
</protein>
<dbReference type="Pfam" id="PF20167">
    <property type="entry name" value="Transposase_32"/>
    <property type="match status" value="1"/>
</dbReference>
<accession>A0ABD1QI66</accession>
<proteinExistence type="predicted"/>
<name>A0ABD1QI66_9LAMI</name>
<comment type="caution">
    <text evidence="3">The sequence shown here is derived from an EMBL/GenBank/DDBJ whole genome shotgun (WGS) entry which is preliminary data.</text>
</comment>
<evidence type="ECO:0000313" key="3">
    <source>
        <dbReference type="EMBL" id="KAL2474506.1"/>
    </source>
</evidence>
<reference evidence="4" key="1">
    <citation type="submission" date="2024-07" db="EMBL/GenBank/DDBJ databases">
        <title>Two chromosome-level genome assemblies of Korean endemic species Abeliophyllum distichum and Forsythia ovata (Oleaceae).</title>
        <authorList>
            <person name="Jang H."/>
        </authorList>
    </citation>
    <scope>NUCLEOTIDE SEQUENCE [LARGE SCALE GENOMIC DNA]</scope>
</reference>
<dbReference type="EMBL" id="JBFOLK010000011">
    <property type="protein sequence ID" value="KAL2474506.1"/>
    <property type="molecule type" value="Genomic_DNA"/>
</dbReference>
<feature type="region of interest" description="Disordered" evidence="1">
    <location>
        <begin position="299"/>
        <end position="322"/>
    </location>
</feature>
<dbReference type="InterPro" id="IPR046796">
    <property type="entry name" value="Transposase_32_dom"/>
</dbReference>
<evidence type="ECO:0000259" key="2">
    <source>
        <dbReference type="Pfam" id="PF20167"/>
    </source>
</evidence>
<dbReference type="Proteomes" id="UP001604336">
    <property type="component" value="Unassembled WGS sequence"/>
</dbReference>
<feature type="region of interest" description="Disordered" evidence="1">
    <location>
        <begin position="1"/>
        <end position="37"/>
    </location>
</feature>
<organism evidence="3 4">
    <name type="scientific">Abeliophyllum distichum</name>
    <dbReference type="NCBI Taxonomy" id="126358"/>
    <lineage>
        <taxon>Eukaryota</taxon>
        <taxon>Viridiplantae</taxon>
        <taxon>Streptophyta</taxon>
        <taxon>Embryophyta</taxon>
        <taxon>Tracheophyta</taxon>
        <taxon>Spermatophyta</taxon>
        <taxon>Magnoliopsida</taxon>
        <taxon>eudicotyledons</taxon>
        <taxon>Gunneridae</taxon>
        <taxon>Pentapetalae</taxon>
        <taxon>asterids</taxon>
        <taxon>lamiids</taxon>
        <taxon>Lamiales</taxon>
        <taxon>Oleaceae</taxon>
        <taxon>Forsythieae</taxon>
        <taxon>Abeliophyllum</taxon>
    </lineage>
</organism>
<gene>
    <name evidence="3" type="ORF">Adt_35242</name>
</gene>
<feature type="region of interest" description="Disordered" evidence="1">
    <location>
        <begin position="424"/>
        <end position="455"/>
    </location>
</feature>
<keyword evidence="4" id="KW-1185">Reference proteome</keyword>
<feature type="compositionally biased region" description="Basic residues" evidence="1">
    <location>
        <begin position="15"/>
        <end position="25"/>
    </location>
</feature>
<feature type="compositionally biased region" description="Polar residues" evidence="1">
    <location>
        <begin position="424"/>
        <end position="437"/>
    </location>
</feature>
<feature type="domain" description="Putative plant transposon protein" evidence="2">
    <location>
        <begin position="79"/>
        <end position="260"/>
    </location>
</feature>
<evidence type="ECO:0000256" key="1">
    <source>
        <dbReference type="SAM" id="MobiDB-lite"/>
    </source>
</evidence>